<dbReference type="PRINTS" id="PR00420">
    <property type="entry name" value="RNGMNOXGNASE"/>
</dbReference>
<evidence type="ECO:0000256" key="3">
    <source>
        <dbReference type="ARBA" id="ARBA00022827"/>
    </source>
</evidence>
<proteinExistence type="inferred from homology"/>
<feature type="domain" description="FAD-binding" evidence="7">
    <location>
        <begin position="10"/>
        <end position="376"/>
    </location>
</feature>
<dbReference type="Gene3D" id="3.50.50.60">
    <property type="entry name" value="FAD/NAD(P)-binding domain"/>
    <property type="match status" value="1"/>
</dbReference>
<organism evidence="8 9">
    <name type="scientific">Mycena albidolilacea</name>
    <dbReference type="NCBI Taxonomy" id="1033008"/>
    <lineage>
        <taxon>Eukaryota</taxon>
        <taxon>Fungi</taxon>
        <taxon>Dikarya</taxon>
        <taxon>Basidiomycota</taxon>
        <taxon>Agaricomycotina</taxon>
        <taxon>Agaricomycetes</taxon>
        <taxon>Agaricomycetidae</taxon>
        <taxon>Agaricales</taxon>
        <taxon>Marasmiineae</taxon>
        <taxon>Mycenaceae</taxon>
        <taxon>Mycena</taxon>
    </lineage>
</organism>
<dbReference type="PANTHER" id="PTHR13789">
    <property type="entry name" value="MONOOXYGENASE"/>
    <property type="match status" value="1"/>
</dbReference>
<evidence type="ECO:0000256" key="5">
    <source>
        <dbReference type="ARBA" id="ARBA00023033"/>
    </source>
</evidence>
<keyword evidence="9" id="KW-1185">Reference proteome</keyword>
<dbReference type="FunFam" id="3.50.50.60:FF:000115">
    <property type="entry name" value="Salicylate hydroxylase, putative"/>
    <property type="match status" value="1"/>
</dbReference>
<keyword evidence="2" id="KW-0285">Flavoprotein</keyword>
<keyword evidence="5" id="KW-0503">Monooxygenase</keyword>
<evidence type="ECO:0000256" key="6">
    <source>
        <dbReference type="SAM" id="MobiDB-lite"/>
    </source>
</evidence>
<dbReference type="InterPro" id="IPR002938">
    <property type="entry name" value="FAD-bd"/>
</dbReference>
<dbReference type="AlphaFoldDB" id="A0AAD6ZMV1"/>
<protein>
    <recommendedName>
        <fullName evidence="7">FAD-binding domain-containing protein</fullName>
    </recommendedName>
</protein>
<keyword evidence="4" id="KW-0560">Oxidoreductase</keyword>
<dbReference type="SUPFAM" id="SSF54373">
    <property type="entry name" value="FAD-linked reductases, C-terminal domain"/>
    <property type="match status" value="1"/>
</dbReference>
<dbReference type="PANTHER" id="PTHR13789:SF147">
    <property type="entry name" value="PUTATIVE (AFU_ORTHOLOGUE AFUA_2G01950)-RELATED"/>
    <property type="match status" value="1"/>
</dbReference>
<sequence>MTAPLGQTLRIAIAGAGMSGLAAALALARNGFTHIHVYEVASNLGFVGAGIQVAPNLSRQLQRLGVWEHLADDAVEMEAASVRAGATDEELTNVKLAHVAERYGQPHRVAHRAALANALYEGCKAAAPSIAFHFSTSIVEIDFAHHRIQIRQRNEEGEGHWVDADVILGADGVKSVVRKCMLAVHGELDDAEDTGQSAYRIMLRREQLAHDPELLTMLDSHSTFRWIGARRHIIAYPISGHTIFNISTAQPDTNFAAEPTAAWTTRADKAAMCTLYADFCPAVRRMLGLVTESEVCEWKLRVHRPLRTWVEGHVALLGDACHPTLPHLGQGASQAIEDGAVLAAVLSKLTDARDIHAALRVYERLRKSRTEFLVEQAAASGRALHLTDPAAQAARDAAFRRVNEGPTDSHTPDKTLENNANPKNPDRWLDREVQDFVYGFDCVADAEGRWGAYFADARAGAQPTPTT</sequence>
<keyword evidence="3" id="KW-0274">FAD</keyword>
<evidence type="ECO:0000256" key="4">
    <source>
        <dbReference type="ARBA" id="ARBA00023002"/>
    </source>
</evidence>
<dbReference type="GO" id="GO:0004497">
    <property type="term" value="F:monooxygenase activity"/>
    <property type="evidence" value="ECO:0007669"/>
    <property type="project" value="UniProtKB-KW"/>
</dbReference>
<dbReference type="InterPro" id="IPR050493">
    <property type="entry name" value="FAD-dep_Monooxygenase_BioMet"/>
</dbReference>
<dbReference type="GO" id="GO:0071949">
    <property type="term" value="F:FAD binding"/>
    <property type="evidence" value="ECO:0007669"/>
    <property type="project" value="InterPro"/>
</dbReference>
<reference evidence="8" key="1">
    <citation type="submission" date="2023-03" db="EMBL/GenBank/DDBJ databases">
        <title>Massive genome expansion in bonnet fungi (Mycena s.s.) driven by repeated elements and novel gene families across ecological guilds.</title>
        <authorList>
            <consortium name="Lawrence Berkeley National Laboratory"/>
            <person name="Harder C.B."/>
            <person name="Miyauchi S."/>
            <person name="Viragh M."/>
            <person name="Kuo A."/>
            <person name="Thoen E."/>
            <person name="Andreopoulos B."/>
            <person name="Lu D."/>
            <person name="Skrede I."/>
            <person name="Drula E."/>
            <person name="Henrissat B."/>
            <person name="Morin E."/>
            <person name="Kohler A."/>
            <person name="Barry K."/>
            <person name="LaButti K."/>
            <person name="Morin E."/>
            <person name="Salamov A."/>
            <person name="Lipzen A."/>
            <person name="Mereny Z."/>
            <person name="Hegedus B."/>
            <person name="Baldrian P."/>
            <person name="Stursova M."/>
            <person name="Weitz H."/>
            <person name="Taylor A."/>
            <person name="Grigoriev I.V."/>
            <person name="Nagy L.G."/>
            <person name="Martin F."/>
            <person name="Kauserud H."/>
        </authorList>
    </citation>
    <scope>NUCLEOTIDE SEQUENCE</scope>
    <source>
        <strain evidence="8">CBHHK002</strain>
    </source>
</reference>
<evidence type="ECO:0000313" key="9">
    <source>
        <dbReference type="Proteomes" id="UP001218218"/>
    </source>
</evidence>
<evidence type="ECO:0000256" key="2">
    <source>
        <dbReference type="ARBA" id="ARBA00022630"/>
    </source>
</evidence>
<comment type="caution">
    <text evidence="8">The sequence shown here is derived from an EMBL/GenBank/DDBJ whole genome shotgun (WGS) entry which is preliminary data.</text>
</comment>
<dbReference type="EMBL" id="JARIHO010000037">
    <property type="protein sequence ID" value="KAJ7330543.1"/>
    <property type="molecule type" value="Genomic_DNA"/>
</dbReference>
<evidence type="ECO:0000256" key="1">
    <source>
        <dbReference type="ARBA" id="ARBA00007992"/>
    </source>
</evidence>
<dbReference type="Proteomes" id="UP001218218">
    <property type="component" value="Unassembled WGS sequence"/>
</dbReference>
<evidence type="ECO:0000313" key="8">
    <source>
        <dbReference type="EMBL" id="KAJ7330543.1"/>
    </source>
</evidence>
<gene>
    <name evidence="8" type="ORF">DFH08DRAFT_926042</name>
</gene>
<dbReference type="SUPFAM" id="SSF51905">
    <property type="entry name" value="FAD/NAD(P)-binding domain"/>
    <property type="match status" value="1"/>
</dbReference>
<feature type="region of interest" description="Disordered" evidence="6">
    <location>
        <begin position="403"/>
        <end position="427"/>
    </location>
</feature>
<accession>A0AAD6ZMV1</accession>
<evidence type="ECO:0000259" key="7">
    <source>
        <dbReference type="Pfam" id="PF01494"/>
    </source>
</evidence>
<dbReference type="InterPro" id="IPR036188">
    <property type="entry name" value="FAD/NAD-bd_sf"/>
</dbReference>
<comment type="similarity">
    <text evidence="1">Belongs to the paxM FAD-dependent monooxygenase family.</text>
</comment>
<dbReference type="Pfam" id="PF01494">
    <property type="entry name" value="FAD_binding_3"/>
    <property type="match status" value="1"/>
</dbReference>
<name>A0AAD6ZMV1_9AGAR</name>